<dbReference type="Gene3D" id="2.60.40.1190">
    <property type="match status" value="1"/>
</dbReference>
<gene>
    <name evidence="2" type="ORF">LCGC14_2713370</name>
</gene>
<feature type="non-terminal residue" evidence="2">
    <location>
        <position position="1"/>
    </location>
</feature>
<dbReference type="Pfam" id="PF06452">
    <property type="entry name" value="CBM9_1"/>
    <property type="match status" value="1"/>
</dbReference>
<sequence length="268" mass="30141">GYKQNKKFENDMKTVALTLSLLMSNAAMAIDVAHTATPITIDGVSESAWNQAAWQPMPYLMDGTLPDSDKDFKGRYKLLWDENYLYLQADIVDDVLIDSHPDPTDKYWDDDALEVFIDSDASGGNHQFNHTAFAYHIGLDNQAADFGPDKKPHLYTDHLISRWQRNSTAPYNITWEVAIKLYPNDYQEGAQNTPLKLTAKQVIGFMLAYCDNDGSEVREHFMGSHEIQPVNGSRNLGYIDANVFGKITLLPKNNGSTQNSRDTALTIK</sequence>
<name>A0A0F8ZCE2_9ZZZZ</name>
<dbReference type="AlphaFoldDB" id="A0A0F8ZCE2"/>
<feature type="domain" description="Carbohydrate-binding" evidence="1">
    <location>
        <begin position="41"/>
        <end position="249"/>
    </location>
</feature>
<dbReference type="CDD" id="cd00241">
    <property type="entry name" value="DOMON_like"/>
    <property type="match status" value="1"/>
</dbReference>
<evidence type="ECO:0000313" key="2">
    <source>
        <dbReference type="EMBL" id="KKK91398.1"/>
    </source>
</evidence>
<dbReference type="GO" id="GO:0004553">
    <property type="term" value="F:hydrolase activity, hydrolyzing O-glycosyl compounds"/>
    <property type="evidence" value="ECO:0007669"/>
    <property type="project" value="InterPro"/>
</dbReference>
<dbReference type="EMBL" id="LAZR01048669">
    <property type="protein sequence ID" value="KKK91398.1"/>
    <property type="molecule type" value="Genomic_DNA"/>
</dbReference>
<organism evidence="2">
    <name type="scientific">marine sediment metagenome</name>
    <dbReference type="NCBI Taxonomy" id="412755"/>
    <lineage>
        <taxon>unclassified sequences</taxon>
        <taxon>metagenomes</taxon>
        <taxon>ecological metagenomes</taxon>
    </lineage>
</organism>
<protein>
    <recommendedName>
        <fullName evidence="1">Carbohydrate-binding domain-containing protein</fullName>
    </recommendedName>
</protein>
<dbReference type="InterPro" id="IPR010502">
    <property type="entry name" value="Carb-bd_dom_fam9"/>
</dbReference>
<reference evidence="2" key="1">
    <citation type="journal article" date="2015" name="Nature">
        <title>Complex archaea that bridge the gap between prokaryotes and eukaryotes.</title>
        <authorList>
            <person name="Spang A."/>
            <person name="Saw J.H."/>
            <person name="Jorgensen S.L."/>
            <person name="Zaremba-Niedzwiedzka K."/>
            <person name="Martijn J."/>
            <person name="Lind A.E."/>
            <person name="van Eijk R."/>
            <person name="Schleper C."/>
            <person name="Guy L."/>
            <person name="Ettema T.J."/>
        </authorList>
    </citation>
    <scope>NUCLEOTIDE SEQUENCE</scope>
</reference>
<dbReference type="GO" id="GO:0016052">
    <property type="term" value="P:carbohydrate catabolic process"/>
    <property type="evidence" value="ECO:0007669"/>
    <property type="project" value="InterPro"/>
</dbReference>
<comment type="caution">
    <text evidence="2">The sequence shown here is derived from an EMBL/GenBank/DDBJ whole genome shotgun (WGS) entry which is preliminary data.</text>
</comment>
<dbReference type="GO" id="GO:0030246">
    <property type="term" value="F:carbohydrate binding"/>
    <property type="evidence" value="ECO:0007669"/>
    <property type="project" value="InterPro"/>
</dbReference>
<dbReference type="SUPFAM" id="SSF49344">
    <property type="entry name" value="CBD9-like"/>
    <property type="match status" value="1"/>
</dbReference>
<proteinExistence type="predicted"/>
<accession>A0A0F8ZCE2</accession>
<evidence type="ECO:0000259" key="1">
    <source>
        <dbReference type="Pfam" id="PF06452"/>
    </source>
</evidence>